<dbReference type="Gene3D" id="3.40.630.30">
    <property type="match status" value="1"/>
</dbReference>
<dbReference type="InterPro" id="IPR000182">
    <property type="entry name" value="GNAT_dom"/>
</dbReference>
<dbReference type="PROSITE" id="PS51186">
    <property type="entry name" value="GNAT"/>
    <property type="match status" value="1"/>
</dbReference>
<keyword evidence="1 4" id="KW-0808">Transferase</keyword>
<accession>A0A5M6IJF4</accession>
<keyword evidence="5" id="KW-1185">Reference proteome</keyword>
<dbReference type="Proteomes" id="UP000325255">
    <property type="component" value="Unassembled WGS sequence"/>
</dbReference>
<dbReference type="InterPro" id="IPR016181">
    <property type="entry name" value="Acyl_CoA_acyltransferase"/>
</dbReference>
<dbReference type="PANTHER" id="PTHR43420">
    <property type="entry name" value="ACETYLTRANSFERASE"/>
    <property type="match status" value="1"/>
</dbReference>
<evidence type="ECO:0000313" key="5">
    <source>
        <dbReference type="Proteomes" id="UP000325255"/>
    </source>
</evidence>
<name>A0A5M6IJF4_9PROT</name>
<dbReference type="PANTHER" id="PTHR43420:SF47">
    <property type="entry name" value="N-ACETYLTRANSFERASE DOMAIN-CONTAINING PROTEIN"/>
    <property type="match status" value="1"/>
</dbReference>
<feature type="domain" description="N-acetyltransferase" evidence="3">
    <location>
        <begin position="8"/>
        <end position="171"/>
    </location>
</feature>
<proteinExistence type="predicted"/>
<keyword evidence="2" id="KW-0012">Acyltransferase</keyword>
<reference evidence="4 5" key="1">
    <citation type="submission" date="2019-09" db="EMBL/GenBank/DDBJ databases">
        <title>Genome sequence of Rhodovastum atsumiense, a diverse member of the Acetobacteraceae family of non-sulfur purple photosynthetic bacteria.</title>
        <authorList>
            <person name="Meyer T."/>
            <person name="Kyndt J."/>
        </authorList>
    </citation>
    <scope>NUCLEOTIDE SEQUENCE [LARGE SCALE GENOMIC DNA]</scope>
    <source>
        <strain evidence="4 5">DSM 21279</strain>
    </source>
</reference>
<organism evidence="4 5">
    <name type="scientific">Rhodovastum atsumiense</name>
    <dbReference type="NCBI Taxonomy" id="504468"/>
    <lineage>
        <taxon>Bacteria</taxon>
        <taxon>Pseudomonadati</taxon>
        <taxon>Pseudomonadota</taxon>
        <taxon>Alphaproteobacteria</taxon>
        <taxon>Acetobacterales</taxon>
        <taxon>Acetobacteraceae</taxon>
        <taxon>Rhodovastum</taxon>
    </lineage>
</organism>
<protein>
    <submittedName>
        <fullName evidence="4">GNAT family N-acetyltransferase</fullName>
    </submittedName>
</protein>
<sequence length="177" mass="19491">MDASRLPFPIRRLAGSDADQYRALRLEGLRSHPEAFGASLEDEEARPLPWFVDRIERNVVFGAGSPAAPALMGVVGFLVPETAKMRHKGVLWGMFVRPDARGTGLATALVVRVLEHAAQVVEEVRLTVVTSNTAAVRLYTRAGFEQYGLERRALKVGGRYYDELLMAVTVGRSAQVR</sequence>
<evidence type="ECO:0000256" key="2">
    <source>
        <dbReference type="ARBA" id="ARBA00023315"/>
    </source>
</evidence>
<dbReference type="EMBL" id="VWPK01000092">
    <property type="protein sequence ID" value="KAA5608292.1"/>
    <property type="molecule type" value="Genomic_DNA"/>
</dbReference>
<dbReference type="SUPFAM" id="SSF55729">
    <property type="entry name" value="Acyl-CoA N-acyltransferases (Nat)"/>
    <property type="match status" value="1"/>
</dbReference>
<dbReference type="GO" id="GO:0016747">
    <property type="term" value="F:acyltransferase activity, transferring groups other than amino-acyl groups"/>
    <property type="evidence" value="ECO:0007669"/>
    <property type="project" value="InterPro"/>
</dbReference>
<dbReference type="Pfam" id="PF00583">
    <property type="entry name" value="Acetyltransf_1"/>
    <property type="match status" value="1"/>
</dbReference>
<comment type="caution">
    <text evidence="4">The sequence shown here is derived from an EMBL/GenBank/DDBJ whole genome shotgun (WGS) entry which is preliminary data.</text>
</comment>
<dbReference type="AlphaFoldDB" id="A0A5M6IJF4"/>
<dbReference type="InterPro" id="IPR050680">
    <property type="entry name" value="YpeA/RimI_acetyltransf"/>
</dbReference>
<dbReference type="OrthoDB" id="9799092at2"/>
<evidence type="ECO:0000256" key="1">
    <source>
        <dbReference type="ARBA" id="ARBA00022679"/>
    </source>
</evidence>
<dbReference type="CDD" id="cd04301">
    <property type="entry name" value="NAT_SF"/>
    <property type="match status" value="1"/>
</dbReference>
<gene>
    <name evidence="4" type="ORF">F1189_29795</name>
</gene>
<evidence type="ECO:0000259" key="3">
    <source>
        <dbReference type="PROSITE" id="PS51186"/>
    </source>
</evidence>
<evidence type="ECO:0000313" key="4">
    <source>
        <dbReference type="EMBL" id="KAA5608292.1"/>
    </source>
</evidence>